<evidence type="ECO:0000313" key="3">
    <source>
        <dbReference type="Proteomes" id="UP000288246"/>
    </source>
</evidence>
<feature type="compositionally biased region" description="Low complexity" evidence="1">
    <location>
        <begin position="24"/>
        <end position="57"/>
    </location>
</feature>
<dbReference type="AlphaFoldDB" id="A0A401UWF4"/>
<dbReference type="InterPro" id="IPR011008">
    <property type="entry name" value="Dimeric_a/b-barrel"/>
</dbReference>
<dbReference type="RefSeq" id="WP_124341558.1">
    <property type="nucleotide sequence ID" value="NZ_BHYL01000044.1"/>
</dbReference>
<protein>
    <submittedName>
        <fullName evidence="2">Uncharacterized protein</fullName>
    </submittedName>
</protein>
<keyword evidence="3" id="KW-1185">Reference proteome</keyword>
<comment type="caution">
    <text evidence="2">The sequence shown here is derived from an EMBL/GenBank/DDBJ whole genome shotgun (WGS) entry which is preliminary data.</text>
</comment>
<name>A0A401UWF4_9CELL</name>
<dbReference type="Proteomes" id="UP000288246">
    <property type="component" value="Unassembled WGS sequence"/>
</dbReference>
<dbReference type="OrthoDB" id="4829868at2"/>
<organism evidence="2 3">
    <name type="scientific">Cellulomonas algicola</name>
    <dbReference type="NCBI Taxonomy" id="2071633"/>
    <lineage>
        <taxon>Bacteria</taxon>
        <taxon>Bacillati</taxon>
        <taxon>Actinomycetota</taxon>
        <taxon>Actinomycetes</taxon>
        <taxon>Micrococcales</taxon>
        <taxon>Cellulomonadaceae</taxon>
        <taxon>Cellulomonas</taxon>
    </lineage>
</organism>
<feature type="region of interest" description="Disordered" evidence="1">
    <location>
        <begin position="1"/>
        <end position="84"/>
    </location>
</feature>
<evidence type="ECO:0000313" key="2">
    <source>
        <dbReference type="EMBL" id="GCD19011.1"/>
    </source>
</evidence>
<accession>A0A401UWF4</accession>
<gene>
    <name evidence="2" type="ORF">CTKZ_05730</name>
</gene>
<evidence type="ECO:0000256" key="1">
    <source>
        <dbReference type="SAM" id="MobiDB-lite"/>
    </source>
</evidence>
<sequence>MRFVVLRYGGTSTRPARGTDLLDELTTGGLRGTRPGPQPAGPASASADPAPASAGRGSDPDRRGSASAGLSPAPAEHGPGPGDDEVAAALAAILAPPRAPRDDLAALAAVLGVTTVLDETLGSPDVATTVRSRAEGLTLTDGTAAAPDGPLVGLHVLDAPDLDALVDVLTLLPAGTFEVRPVVAA</sequence>
<dbReference type="SUPFAM" id="SSF54909">
    <property type="entry name" value="Dimeric alpha+beta barrel"/>
    <property type="match status" value="1"/>
</dbReference>
<dbReference type="EMBL" id="BHYL01000044">
    <property type="protein sequence ID" value="GCD19011.1"/>
    <property type="molecule type" value="Genomic_DNA"/>
</dbReference>
<proteinExistence type="predicted"/>
<feature type="compositionally biased region" description="Low complexity" evidence="1">
    <location>
        <begin position="65"/>
        <end position="75"/>
    </location>
</feature>
<dbReference type="Gene3D" id="3.30.70.1060">
    <property type="entry name" value="Dimeric alpha+beta barrel"/>
    <property type="match status" value="1"/>
</dbReference>
<reference evidence="2 3" key="1">
    <citation type="submission" date="2018-11" db="EMBL/GenBank/DDBJ databases">
        <title>Draft genome sequence of Cellulomonas takizawaensis strain TKZ-21.</title>
        <authorList>
            <person name="Yamamura H."/>
            <person name="Hayashi T."/>
            <person name="Hamada M."/>
            <person name="Serisawa Y."/>
            <person name="Matsuyama K."/>
            <person name="Nakagawa Y."/>
            <person name="Otoguro M."/>
            <person name="Yanagida F."/>
            <person name="Hayakawa M."/>
        </authorList>
    </citation>
    <scope>NUCLEOTIDE SEQUENCE [LARGE SCALE GENOMIC DNA]</scope>
    <source>
        <strain evidence="2 3">TKZ-21</strain>
    </source>
</reference>